<accession>A0A1G2QJ97</accession>
<comment type="caution">
    <text evidence="10">The sequence shown here is derived from an EMBL/GenBank/DDBJ whole genome shotgun (WGS) entry which is preliminary data.</text>
</comment>
<dbReference type="GO" id="GO:0006221">
    <property type="term" value="P:pyrimidine nucleotide biosynthetic process"/>
    <property type="evidence" value="ECO:0007669"/>
    <property type="project" value="InterPro"/>
</dbReference>
<evidence type="ECO:0000313" key="11">
    <source>
        <dbReference type="Proteomes" id="UP000177140"/>
    </source>
</evidence>
<protein>
    <recommendedName>
        <fullName evidence="9">FAD-binding FR-type domain-containing protein</fullName>
    </recommendedName>
</protein>
<dbReference type="PRINTS" id="PR00410">
    <property type="entry name" value="PHEHYDRXLASE"/>
</dbReference>
<dbReference type="SUPFAM" id="SSF52343">
    <property type="entry name" value="Ferredoxin reductase-like, C-terminal NADP-linked domain"/>
    <property type="match status" value="1"/>
</dbReference>
<dbReference type="InterPro" id="IPR012165">
    <property type="entry name" value="Cyt_c3_hydrogenase_gsu"/>
</dbReference>
<dbReference type="Gene3D" id="2.40.30.10">
    <property type="entry name" value="Translation factors"/>
    <property type="match status" value="1"/>
</dbReference>
<dbReference type="PANTHER" id="PTHR47354:SF8">
    <property type="entry name" value="1,2-PHENYLACETYL-COA EPOXIDASE, SUBUNIT E"/>
    <property type="match status" value="1"/>
</dbReference>
<dbReference type="PIRSF" id="PIRSF006816">
    <property type="entry name" value="Cyc3_hyd_g"/>
    <property type="match status" value="1"/>
</dbReference>
<dbReference type="InterPro" id="IPR017938">
    <property type="entry name" value="Riboflavin_synthase-like_b-brl"/>
</dbReference>
<dbReference type="InterPro" id="IPR013112">
    <property type="entry name" value="FAD-bd_8"/>
</dbReference>
<dbReference type="GO" id="GO:0046872">
    <property type="term" value="F:metal ion binding"/>
    <property type="evidence" value="ECO:0007669"/>
    <property type="project" value="UniProtKB-KW"/>
</dbReference>
<feature type="domain" description="FAD-binding FR-type" evidence="9">
    <location>
        <begin position="29"/>
        <end position="128"/>
    </location>
</feature>
<dbReference type="GO" id="GO:0016491">
    <property type="term" value="F:oxidoreductase activity"/>
    <property type="evidence" value="ECO:0007669"/>
    <property type="project" value="UniProtKB-KW"/>
</dbReference>
<keyword evidence="2" id="KW-0285">Flavoprotein</keyword>
<evidence type="ECO:0000259" key="9">
    <source>
        <dbReference type="PROSITE" id="PS51384"/>
    </source>
</evidence>
<dbReference type="InterPro" id="IPR017927">
    <property type="entry name" value="FAD-bd_FR_type"/>
</dbReference>
<evidence type="ECO:0000256" key="1">
    <source>
        <dbReference type="ARBA" id="ARBA00001974"/>
    </source>
</evidence>
<evidence type="ECO:0000256" key="4">
    <source>
        <dbReference type="ARBA" id="ARBA00022723"/>
    </source>
</evidence>
<dbReference type="EMBL" id="MHTM01000047">
    <property type="protein sequence ID" value="OHA60685.1"/>
    <property type="molecule type" value="Genomic_DNA"/>
</dbReference>
<dbReference type="GO" id="GO:0050660">
    <property type="term" value="F:flavin adenine dinucleotide binding"/>
    <property type="evidence" value="ECO:0007669"/>
    <property type="project" value="InterPro"/>
</dbReference>
<keyword evidence="5" id="KW-0274">FAD</keyword>
<keyword evidence="4" id="KW-0479">Metal-binding</keyword>
<name>A0A1G2QJ97_9BACT</name>
<sequence length="253" mass="28222">MALRTYLLTFGGLALIAYGYRLLVEFGHFGQHQFTVSNKRSLGANTIEISLVPQQKNLRYRAGQFAFLSFFQSEISREPHPFSFVSDPTEEDLKFAIKNLGDFTATLDRLEAGTKVAIEGPYGAFGQGPLAGQREIWIAGGVGITPFISLAKDLKNNNRQADLFLSFKNQVEAIYLPELQSIADNNPRLKIFPFYSDTMGFLSADYIEKNSGPVENRSIYICGPVGMMKNLKSQFVLKGADINNVHTEEFSLQ</sequence>
<reference evidence="10 11" key="1">
    <citation type="journal article" date="2016" name="Nat. Commun.">
        <title>Thousands of microbial genomes shed light on interconnected biogeochemical processes in an aquifer system.</title>
        <authorList>
            <person name="Anantharaman K."/>
            <person name="Brown C.T."/>
            <person name="Hug L.A."/>
            <person name="Sharon I."/>
            <person name="Castelle C.J."/>
            <person name="Probst A.J."/>
            <person name="Thomas B.C."/>
            <person name="Singh A."/>
            <person name="Wilkins M.J."/>
            <person name="Karaoz U."/>
            <person name="Brodie E.L."/>
            <person name="Williams K.H."/>
            <person name="Hubbard S.S."/>
            <person name="Banfield J.F."/>
        </authorList>
    </citation>
    <scope>NUCLEOTIDE SEQUENCE [LARGE SCALE GENOMIC DNA]</scope>
</reference>
<evidence type="ECO:0000256" key="2">
    <source>
        <dbReference type="ARBA" id="ARBA00022630"/>
    </source>
</evidence>
<dbReference type="Pfam" id="PF08022">
    <property type="entry name" value="FAD_binding_8"/>
    <property type="match status" value="1"/>
</dbReference>
<organism evidence="10 11">
    <name type="scientific">Candidatus Vogelbacteria bacterium RIFOXYD2_FULL_44_9</name>
    <dbReference type="NCBI Taxonomy" id="1802441"/>
    <lineage>
        <taxon>Bacteria</taxon>
        <taxon>Candidatus Vogeliibacteriota</taxon>
    </lineage>
</organism>
<evidence type="ECO:0000256" key="6">
    <source>
        <dbReference type="ARBA" id="ARBA00023002"/>
    </source>
</evidence>
<keyword evidence="7" id="KW-0408">Iron</keyword>
<evidence type="ECO:0000256" key="8">
    <source>
        <dbReference type="ARBA" id="ARBA00023014"/>
    </source>
</evidence>
<keyword evidence="6" id="KW-0560">Oxidoreductase</keyword>
<dbReference type="GO" id="GO:0051537">
    <property type="term" value="F:2 iron, 2 sulfur cluster binding"/>
    <property type="evidence" value="ECO:0007669"/>
    <property type="project" value="UniProtKB-KW"/>
</dbReference>
<comment type="cofactor">
    <cofactor evidence="1">
        <name>FAD</name>
        <dbReference type="ChEBI" id="CHEBI:57692"/>
    </cofactor>
</comment>
<evidence type="ECO:0000256" key="7">
    <source>
        <dbReference type="ARBA" id="ARBA00023004"/>
    </source>
</evidence>
<dbReference type="SUPFAM" id="SSF63380">
    <property type="entry name" value="Riboflavin synthase domain-like"/>
    <property type="match status" value="1"/>
</dbReference>
<dbReference type="InterPro" id="IPR039261">
    <property type="entry name" value="FNR_nucleotide-bd"/>
</dbReference>
<dbReference type="PROSITE" id="PS51384">
    <property type="entry name" value="FAD_FR"/>
    <property type="match status" value="1"/>
</dbReference>
<dbReference type="PANTHER" id="PTHR47354">
    <property type="entry name" value="NADH OXIDOREDUCTASE HCR"/>
    <property type="match status" value="1"/>
</dbReference>
<keyword evidence="3" id="KW-0001">2Fe-2S</keyword>
<dbReference type="CDD" id="cd06198">
    <property type="entry name" value="FNR_like_3"/>
    <property type="match status" value="1"/>
</dbReference>
<evidence type="ECO:0000313" key="10">
    <source>
        <dbReference type="EMBL" id="OHA60685.1"/>
    </source>
</evidence>
<evidence type="ECO:0000256" key="5">
    <source>
        <dbReference type="ARBA" id="ARBA00022827"/>
    </source>
</evidence>
<gene>
    <name evidence="10" type="ORF">A2556_02570</name>
</gene>
<dbReference type="Pfam" id="PF00175">
    <property type="entry name" value="NAD_binding_1"/>
    <property type="match status" value="1"/>
</dbReference>
<dbReference type="InterPro" id="IPR001433">
    <property type="entry name" value="OxRdtase_FAD/NAD-bd"/>
</dbReference>
<evidence type="ECO:0000256" key="3">
    <source>
        <dbReference type="ARBA" id="ARBA00022714"/>
    </source>
</evidence>
<dbReference type="InterPro" id="IPR050415">
    <property type="entry name" value="MRET"/>
</dbReference>
<keyword evidence="8" id="KW-0411">Iron-sulfur</keyword>
<dbReference type="Gene3D" id="3.40.50.80">
    <property type="entry name" value="Nucleotide-binding domain of ferredoxin-NADP reductase (FNR) module"/>
    <property type="match status" value="1"/>
</dbReference>
<proteinExistence type="predicted"/>
<dbReference type="Proteomes" id="UP000177140">
    <property type="component" value="Unassembled WGS sequence"/>
</dbReference>
<dbReference type="AlphaFoldDB" id="A0A1G2QJ97"/>